<feature type="region of interest" description="Disordered" evidence="1">
    <location>
        <begin position="28"/>
        <end position="237"/>
    </location>
</feature>
<evidence type="ECO:0000313" key="4">
    <source>
        <dbReference type="Proteomes" id="UP000270094"/>
    </source>
</evidence>
<reference evidence="3 4" key="1">
    <citation type="submission" date="2018-11" db="EMBL/GenBank/DDBJ databases">
        <authorList>
            <consortium name="Pathogen Informatics"/>
        </authorList>
    </citation>
    <scope>NUCLEOTIDE SEQUENCE [LARGE SCALE GENOMIC DNA]</scope>
</reference>
<dbReference type="AlphaFoldDB" id="A0A3P7J9C9"/>
<feature type="compositionally biased region" description="Basic residues" evidence="1">
    <location>
        <begin position="193"/>
        <end position="215"/>
    </location>
</feature>
<feature type="compositionally biased region" description="Basic and acidic residues" evidence="1">
    <location>
        <begin position="34"/>
        <end position="43"/>
    </location>
</feature>
<evidence type="ECO:0000256" key="1">
    <source>
        <dbReference type="SAM" id="MobiDB-lite"/>
    </source>
</evidence>
<feature type="non-terminal residue" evidence="3">
    <location>
        <position position="237"/>
    </location>
</feature>
<feature type="compositionally biased region" description="Basic and acidic residues" evidence="1">
    <location>
        <begin position="164"/>
        <end position="175"/>
    </location>
</feature>
<gene>
    <name evidence="3" type="ORF">SVUK_LOCUS11577</name>
</gene>
<evidence type="ECO:0000313" key="3">
    <source>
        <dbReference type="EMBL" id="VDM76579.1"/>
    </source>
</evidence>
<keyword evidence="4" id="KW-1185">Reference proteome</keyword>
<name>A0A3P7J9C9_STRVU</name>
<feature type="compositionally biased region" description="Basic and acidic residues" evidence="1">
    <location>
        <begin position="146"/>
        <end position="157"/>
    </location>
</feature>
<evidence type="ECO:0000256" key="2">
    <source>
        <dbReference type="SAM" id="SignalP"/>
    </source>
</evidence>
<protein>
    <submittedName>
        <fullName evidence="3">Uncharacterized protein</fullName>
    </submittedName>
</protein>
<feature type="compositionally biased region" description="Low complexity" evidence="1">
    <location>
        <begin position="87"/>
        <end position="100"/>
    </location>
</feature>
<keyword evidence="2" id="KW-0732">Signal</keyword>
<organism evidence="3 4">
    <name type="scientific">Strongylus vulgaris</name>
    <name type="common">Blood worm</name>
    <dbReference type="NCBI Taxonomy" id="40348"/>
    <lineage>
        <taxon>Eukaryota</taxon>
        <taxon>Metazoa</taxon>
        <taxon>Ecdysozoa</taxon>
        <taxon>Nematoda</taxon>
        <taxon>Chromadorea</taxon>
        <taxon>Rhabditida</taxon>
        <taxon>Rhabditina</taxon>
        <taxon>Rhabditomorpha</taxon>
        <taxon>Strongyloidea</taxon>
        <taxon>Strongylidae</taxon>
        <taxon>Strongylus</taxon>
    </lineage>
</organism>
<feature type="signal peptide" evidence="2">
    <location>
        <begin position="1"/>
        <end position="18"/>
    </location>
</feature>
<dbReference type="EMBL" id="UYYB01097270">
    <property type="protein sequence ID" value="VDM76579.1"/>
    <property type="molecule type" value="Genomic_DNA"/>
</dbReference>
<accession>A0A3P7J9C9</accession>
<feature type="chain" id="PRO_5018306098" evidence="2">
    <location>
        <begin position="19"/>
        <end position="237"/>
    </location>
</feature>
<feature type="compositionally biased region" description="Pro residues" evidence="1">
    <location>
        <begin position="101"/>
        <end position="114"/>
    </location>
</feature>
<dbReference type="Proteomes" id="UP000270094">
    <property type="component" value="Unassembled WGS sequence"/>
</dbReference>
<sequence length="237" mass="26498">MLAIIIIVGLAIVIPVRIKMVIPEGEPETPAKPLGDKGPKAQLHEGVVGSAESPEPEGSTPQTPNKPYKPYMSGEPLEQPFDKIMEQFPSQPQTPLQPSHSPLPPPQFPLPPPVALDFEDPYILPKGNSRETLQSPEGFPSVEPIEEPKAFGFHREQIMPFDMRSPEVRNSEDFFRVPNPFRAKPKKEEPARLKKKEKDKKGVEKKRKSEQRKKQGPYGTPDRTPIKTPRFHGRGGG</sequence>
<proteinExistence type="predicted"/>